<accession>A0A0V9UKS6</accession>
<feature type="domain" description="GH15-like" evidence="12">
    <location>
        <begin position="214"/>
        <end position="578"/>
    </location>
</feature>
<sequence length="600" mass="66140">MLLEDYGFIGDLQTSALVGRNGSIDWLCMPSFDSGSCFAALLGGPEHGRWLVAPAAEPVAVTRRYVDDALVLETDFETTEGVVRLIDFMPRRGSGPPRLIRIVEGLRGRVSMRMHLAIRPDYAAVTPWVEAVADGAVATAGPDAFHLCTTVPLEIRAGTVESEFVAVESGRYRFALDRYASFEPVPVVEDAESALARTVEWWRDWTGRCTYKGAYRDEVIRSLIVLKAMTDETTGAIVAAPTTSLPEALGGVRNWDYRYCWLRDSVLALEALLAGGYTGEALAFRDFLLRAGTGDPADIQIMYGIRGERRLTEFEVDHLPGYEGSAPVRVGNAAAEQFQLDVYGEVLSVAYKGAEALGRIEPHMWPRWQAVIEYVEGIWQEPDDGIWETRGPRRDFTQSKVMAWVVFDRAVRLAEGFGLDAPLERWRRTRDEIHHEICERGYDPVRGTFTQYYGSAELDASVLLIPLVGFLPPTDDRVTSTIDAIRNELGRDGFVSRYSTTDTDDGLPGDEGQFLACSFWLVSALALNGRVDEARVLFERLLGLTNDLGLLAEEYDVPAGRQVGNFPQAFSHLTLVGAACAITVAERAQAVDPVDGAPAV</sequence>
<dbReference type="InterPro" id="IPR045582">
    <property type="entry name" value="Trehalase-like_N"/>
</dbReference>
<reference evidence="15" key="1">
    <citation type="submission" date="2015-01" db="EMBL/GenBank/DDBJ databases">
        <title>Draft genome sequence of Rhodococcus pyridinivorans strain KG-16, a hydrocarbon-degrading bacterium.</title>
        <authorList>
            <person name="Aggarwal R.K."/>
            <person name="Dawar C."/>
        </authorList>
    </citation>
    <scope>NUCLEOTIDE SEQUENCE [LARGE SCALE GENOMIC DNA]</scope>
    <source>
        <strain evidence="15">KG-16</strain>
    </source>
</reference>
<evidence type="ECO:0000256" key="2">
    <source>
        <dbReference type="ARBA" id="ARBA00006188"/>
    </source>
</evidence>
<evidence type="ECO:0000256" key="8">
    <source>
        <dbReference type="ARBA" id="ARBA00030473"/>
    </source>
</evidence>
<gene>
    <name evidence="14" type="ORF">Z045_12035</name>
</gene>
<dbReference type="PANTHER" id="PTHR31616">
    <property type="entry name" value="TREHALASE"/>
    <property type="match status" value="1"/>
</dbReference>
<evidence type="ECO:0000256" key="11">
    <source>
        <dbReference type="ARBA" id="ARBA00060615"/>
    </source>
</evidence>
<keyword evidence="7" id="KW-0326">Glycosidase</keyword>
<comment type="caution">
    <text evidence="14">The sequence shown here is derived from an EMBL/GenBank/DDBJ whole genome shotgun (WGS) entry which is preliminary data.</text>
</comment>
<evidence type="ECO:0000256" key="5">
    <source>
        <dbReference type="ARBA" id="ARBA00022801"/>
    </source>
</evidence>
<dbReference type="RefSeq" id="WP_060652062.1">
    <property type="nucleotide sequence ID" value="NZ_AZXY01000005.1"/>
</dbReference>
<comment type="pathway">
    <text evidence="11">Glycan degradation; trehalose degradation; D-glucose from alpha,alpha-trehalose: step 1/1.</text>
</comment>
<keyword evidence="6" id="KW-0119">Carbohydrate metabolism</keyword>
<comment type="catalytic activity">
    <reaction evidence="1">
        <text>alpha,alpha-trehalose + H2O = alpha-D-glucose + beta-D-glucose</text>
        <dbReference type="Rhea" id="RHEA:32675"/>
        <dbReference type="ChEBI" id="CHEBI:15377"/>
        <dbReference type="ChEBI" id="CHEBI:15903"/>
        <dbReference type="ChEBI" id="CHEBI:16551"/>
        <dbReference type="ChEBI" id="CHEBI:17925"/>
        <dbReference type="EC" id="3.2.1.28"/>
    </reaction>
</comment>
<dbReference type="GO" id="GO:0005993">
    <property type="term" value="P:trehalose catabolic process"/>
    <property type="evidence" value="ECO:0007669"/>
    <property type="project" value="UniProtKB-ARBA"/>
</dbReference>
<feature type="domain" description="Trehalase-like N-terminal" evidence="13">
    <location>
        <begin position="6"/>
        <end position="147"/>
    </location>
</feature>
<organism evidence="14 15">
    <name type="scientific">Rhodococcus pyridinivorans KG-16</name>
    <dbReference type="NCBI Taxonomy" id="1441730"/>
    <lineage>
        <taxon>Bacteria</taxon>
        <taxon>Bacillati</taxon>
        <taxon>Actinomycetota</taxon>
        <taxon>Actinomycetes</taxon>
        <taxon>Mycobacteriales</taxon>
        <taxon>Nocardiaceae</taxon>
        <taxon>Rhodococcus</taxon>
    </lineage>
</organism>
<reference evidence="14 15" key="2">
    <citation type="journal article" date="2016" name="Genome Announc.">
        <title>Draft Genome Sequence of a Versatile Hydrocarbon-Degrading Bacterium, Rhodococcus pyridinivorans Strain KG-16, Collected from Oil Fields in India.</title>
        <authorList>
            <person name="Aggarwal R.K."/>
            <person name="Dawar C."/>
            <person name="Phanindranath R."/>
            <person name="Mutnuri L."/>
            <person name="Dayal A.M."/>
        </authorList>
    </citation>
    <scope>NUCLEOTIDE SEQUENCE [LARGE SCALE GENOMIC DNA]</scope>
    <source>
        <strain evidence="14 15">KG-16</strain>
    </source>
</reference>
<dbReference type="AlphaFoldDB" id="A0A0V9UKS6"/>
<dbReference type="FunFam" id="1.50.10.10:FF:000005">
    <property type="entry name" value="Glycosyl hydrolase, glucoamylase"/>
    <property type="match status" value="1"/>
</dbReference>
<evidence type="ECO:0000313" key="15">
    <source>
        <dbReference type="Proteomes" id="UP000053060"/>
    </source>
</evidence>
<dbReference type="PATRIC" id="fig|1441730.3.peg.2506"/>
<evidence type="ECO:0000256" key="9">
    <source>
        <dbReference type="ARBA" id="ARBA00031637"/>
    </source>
</evidence>
<dbReference type="EMBL" id="AZXY01000005">
    <property type="protein sequence ID" value="KSZ58604.1"/>
    <property type="molecule type" value="Genomic_DNA"/>
</dbReference>
<dbReference type="SUPFAM" id="SSF48208">
    <property type="entry name" value="Six-hairpin glycosidases"/>
    <property type="match status" value="1"/>
</dbReference>
<name>A0A0V9UKS6_9NOCA</name>
<keyword evidence="5" id="KW-0378">Hydrolase</keyword>
<protein>
    <recommendedName>
        <fullName evidence="4">Trehalase</fullName>
        <ecNumber evidence="3">3.2.1.28</ecNumber>
    </recommendedName>
    <alternativeName>
        <fullName evidence="8">Alpha,alpha-trehalase</fullName>
    </alternativeName>
    <alternativeName>
        <fullName evidence="9">Alpha,alpha-trehalose glucohydrolase</fullName>
    </alternativeName>
</protein>
<dbReference type="InterPro" id="IPR011613">
    <property type="entry name" value="GH15-like"/>
</dbReference>
<evidence type="ECO:0000256" key="7">
    <source>
        <dbReference type="ARBA" id="ARBA00023295"/>
    </source>
</evidence>
<evidence type="ECO:0000256" key="4">
    <source>
        <dbReference type="ARBA" id="ARBA00019905"/>
    </source>
</evidence>
<evidence type="ECO:0000256" key="6">
    <source>
        <dbReference type="ARBA" id="ARBA00023277"/>
    </source>
</evidence>
<evidence type="ECO:0000313" key="14">
    <source>
        <dbReference type="EMBL" id="KSZ58604.1"/>
    </source>
</evidence>
<proteinExistence type="inferred from homology"/>
<evidence type="ECO:0000259" key="12">
    <source>
        <dbReference type="Pfam" id="PF00723"/>
    </source>
</evidence>
<evidence type="ECO:0000256" key="10">
    <source>
        <dbReference type="ARBA" id="ARBA00053030"/>
    </source>
</evidence>
<dbReference type="PANTHER" id="PTHR31616:SF0">
    <property type="entry name" value="GLUCAN 1,4-ALPHA-GLUCOSIDASE"/>
    <property type="match status" value="1"/>
</dbReference>
<comment type="cofactor">
    <cofactor evidence="10">
        <name>phosphate</name>
        <dbReference type="ChEBI" id="CHEBI:43474"/>
    </cofactor>
</comment>
<dbReference type="InterPro" id="IPR012341">
    <property type="entry name" value="6hp_glycosidase-like_sf"/>
</dbReference>
<evidence type="ECO:0000256" key="3">
    <source>
        <dbReference type="ARBA" id="ARBA00012757"/>
    </source>
</evidence>
<dbReference type="EC" id="3.2.1.28" evidence="3"/>
<dbReference type="Pfam" id="PF19291">
    <property type="entry name" value="TREH_N"/>
    <property type="match status" value="1"/>
</dbReference>
<dbReference type="GO" id="GO:0004555">
    <property type="term" value="F:alpha,alpha-trehalase activity"/>
    <property type="evidence" value="ECO:0007669"/>
    <property type="project" value="UniProtKB-EC"/>
</dbReference>
<comment type="similarity">
    <text evidence="2">Belongs to the glycosyl hydrolase 15 family.</text>
</comment>
<dbReference type="Proteomes" id="UP000053060">
    <property type="component" value="Unassembled WGS sequence"/>
</dbReference>
<evidence type="ECO:0000256" key="1">
    <source>
        <dbReference type="ARBA" id="ARBA00001576"/>
    </source>
</evidence>
<dbReference type="Pfam" id="PF00723">
    <property type="entry name" value="Glyco_hydro_15"/>
    <property type="match status" value="1"/>
</dbReference>
<dbReference type="Gene3D" id="1.50.10.10">
    <property type="match status" value="1"/>
</dbReference>
<evidence type="ECO:0000259" key="13">
    <source>
        <dbReference type="Pfam" id="PF19291"/>
    </source>
</evidence>
<dbReference type="InterPro" id="IPR008928">
    <property type="entry name" value="6-hairpin_glycosidase_sf"/>
</dbReference>